<proteinExistence type="predicted"/>
<protein>
    <recommendedName>
        <fullName evidence="3">Transposase IS200-like domain-containing protein</fullName>
    </recommendedName>
</protein>
<dbReference type="Gene3D" id="3.30.70.1290">
    <property type="entry name" value="Transposase IS200-like"/>
    <property type="match status" value="1"/>
</dbReference>
<evidence type="ECO:0000313" key="2">
    <source>
        <dbReference type="Proteomes" id="UP001143362"/>
    </source>
</evidence>
<dbReference type="RefSeq" id="WP_279246815.1">
    <property type="nucleotide sequence ID" value="NZ_SHNN01000004.1"/>
</dbReference>
<dbReference type="Proteomes" id="UP001143362">
    <property type="component" value="Unassembled WGS sequence"/>
</dbReference>
<evidence type="ECO:0000313" key="1">
    <source>
        <dbReference type="EMBL" id="MCX2982788.1"/>
    </source>
</evidence>
<comment type="caution">
    <text evidence="1">The sequence shown here is derived from an EMBL/GenBank/DDBJ whole genome shotgun (WGS) entry which is preliminary data.</text>
</comment>
<reference evidence="1" key="1">
    <citation type="submission" date="2019-02" db="EMBL/GenBank/DDBJ databases">
        <authorList>
            <person name="Li S.-H."/>
        </authorList>
    </citation>
    <scope>NUCLEOTIDE SEQUENCE</scope>
    <source>
        <strain evidence="1">IMCC14734</strain>
    </source>
</reference>
<keyword evidence="2" id="KW-1185">Reference proteome</keyword>
<evidence type="ECO:0008006" key="3">
    <source>
        <dbReference type="Google" id="ProtNLM"/>
    </source>
</evidence>
<gene>
    <name evidence="1" type="ORF">EYC98_18145</name>
</gene>
<sequence length="241" mass="26341">MLTHSSVNFCGSSWYVALRPNAGASWLLDHGSCVNFQQQLLDVLLRRGAQLHAYALLTDAVHLLLTLAQGAVLEDLLPQLKAQLLAQSISPPSSHSRQQPGQPELSPFSLPDRDGAWIADDCDSFRIVTDSAVLACYRYIDLYPLRAGLVLDPAAWYFSSYERNAYGVADTLVTPHRSYLDLGRSSRARAQAYQRECSHGNAGSGCSGSQSPAEVAVQHRLATMVAGLLQGDRRTGIRCRQ</sequence>
<dbReference type="InterPro" id="IPR036515">
    <property type="entry name" value="Transposase_17_sf"/>
</dbReference>
<name>A0ABT3TKI1_9GAMM</name>
<accession>A0ABT3TKI1</accession>
<organism evidence="1 2">
    <name type="scientific">Candidatus Litorirhabdus singularis</name>
    <dbReference type="NCBI Taxonomy" id="2518993"/>
    <lineage>
        <taxon>Bacteria</taxon>
        <taxon>Pseudomonadati</taxon>
        <taxon>Pseudomonadota</taxon>
        <taxon>Gammaproteobacteria</taxon>
        <taxon>Cellvibrionales</taxon>
        <taxon>Halieaceae</taxon>
        <taxon>Candidatus Litorirhabdus</taxon>
    </lineage>
</organism>
<dbReference type="EMBL" id="SHNN01000004">
    <property type="protein sequence ID" value="MCX2982788.1"/>
    <property type="molecule type" value="Genomic_DNA"/>
</dbReference>